<dbReference type="EMBL" id="JAFIQS020000001">
    <property type="protein sequence ID" value="KAH9487448.1"/>
    <property type="molecule type" value="Genomic_DNA"/>
</dbReference>
<name>A0ACB8HHP8_PSICU</name>
<accession>A0ACB8HHP8</accession>
<protein>
    <submittedName>
        <fullName evidence="1">Metacaspase-1B</fullName>
    </submittedName>
</protein>
<organism evidence="1 2">
    <name type="scientific">Psilocybe cubensis</name>
    <name type="common">Psychedelic mushroom</name>
    <name type="synonym">Stropharia cubensis</name>
    <dbReference type="NCBI Taxonomy" id="181762"/>
    <lineage>
        <taxon>Eukaryota</taxon>
        <taxon>Fungi</taxon>
        <taxon>Dikarya</taxon>
        <taxon>Basidiomycota</taxon>
        <taxon>Agaricomycotina</taxon>
        <taxon>Agaricomycetes</taxon>
        <taxon>Agaricomycetidae</taxon>
        <taxon>Agaricales</taxon>
        <taxon>Agaricineae</taxon>
        <taxon>Strophariaceae</taxon>
        <taxon>Psilocybe</taxon>
    </lineage>
</organism>
<dbReference type="Proteomes" id="UP000664032">
    <property type="component" value="Unassembled WGS sequence"/>
</dbReference>
<keyword evidence="2" id="KW-1185">Reference proteome</keyword>
<evidence type="ECO:0000313" key="2">
    <source>
        <dbReference type="Proteomes" id="UP000664032"/>
    </source>
</evidence>
<sequence>MMWDFRGRSQEDLQKGRGRSKSPQPPPMRMPSPSQANSHSPSTYSYGVNLTPSYQASPTFYPPARSCSRSPSPYSPHRSHDYGAIPRSIPTTQNAQYIQPTAQIVHVIHHSSHHHHHSSSSKHKHKPHHHHNYSYSYTPAPSAPITPITPSTSYYSAPVIPKPPRAPSPRVHFPTPSQIATSEPSMLHVPPRGRVHSQPTMPTSVHRPAAAPVQRPVQQTSAGGLNPQFQYSKCTGRKKALCIGINYRGQPNELRGCINDAKNVRNFLIR</sequence>
<proteinExistence type="predicted"/>
<comment type="caution">
    <text evidence="1">The sequence shown here is derived from an EMBL/GenBank/DDBJ whole genome shotgun (WGS) entry which is preliminary data.</text>
</comment>
<reference evidence="1" key="1">
    <citation type="submission" date="2021-10" db="EMBL/GenBank/DDBJ databases">
        <title>Psilocybe cubensis genome.</title>
        <authorList>
            <person name="Mckernan K.J."/>
            <person name="Crawford S."/>
            <person name="Trippe A."/>
            <person name="Kane L.T."/>
            <person name="Mclaughlin S."/>
        </authorList>
    </citation>
    <scope>NUCLEOTIDE SEQUENCE</scope>
    <source>
        <strain evidence="1">MGC-MH-2018</strain>
    </source>
</reference>
<evidence type="ECO:0000313" key="1">
    <source>
        <dbReference type="EMBL" id="KAH9487448.1"/>
    </source>
</evidence>
<gene>
    <name evidence="1" type="ORF">JR316_0001524</name>
</gene>